<sequence>MMRKKRIINNYIIILLICVVTGCSGTLFGYDNLDSLYKNNIRNMDISVYYNTTDGYITSTVKNVSSTFMTNLNMSMECEYNNGNIITDIHSLSNLKAYFYKNVVFQIDYDKCKSLVLKYIYYPQEDGGFIYTDRFGSYPIPVSNDIPVDGVLVIK</sequence>
<accession>V2RNC6</accession>
<evidence type="ECO:0000313" key="2">
    <source>
        <dbReference type="Proteomes" id="UP000017429"/>
    </source>
</evidence>
<dbReference type="Proteomes" id="UP000017429">
    <property type="component" value="Chromosome"/>
</dbReference>
<dbReference type="EMBL" id="CP097562">
    <property type="protein sequence ID" value="USF23711.1"/>
    <property type="molecule type" value="Genomic_DNA"/>
</dbReference>
<protein>
    <submittedName>
        <fullName evidence="1">Uncharacterized protein</fullName>
    </submittedName>
</protein>
<reference evidence="1" key="1">
    <citation type="journal article" date="2014" name="Genome Announc.">
        <title>Draft genome sequences of the altered schaedler flora, a defined bacterial community from gnotobiotic mice.</title>
        <authorList>
            <person name="Wannemuehler M.J."/>
            <person name="Overstreet A.M."/>
            <person name="Ward D.V."/>
            <person name="Phillips G.J."/>
        </authorList>
    </citation>
    <scope>NUCLEOTIDE SEQUENCE</scope>
    <source>
        <strain evidence="1">ASF457</strain>
    </source>
</reference>
<dbReference type="RefSeq" id="WP_023275083.1">
    <property type="nucleotide sequence ID" value="NZ_CP097562.1"/>
</dbReference>
<dbReference type="PROSITE" id="PS51257">
    <property type="entry name" value="PROKAR_LIPOPROTEIN"/>
    <property type="match status" value="1"/>
</dbReference>
<reference evidence="1" key="2">
    <citation type="submission" date="2022-05" db="EMBL/GenBank/DDBJ databases">
        <authorList>
            <person name="Proctor A.L."/>
            <person name="Phillips G.J."/>
            <person name="Wannemuehler M.J."/>
        </authorList>
    </citation>
    <scope>NUCLEOTIDE SEQUENCE</scope>
    <source>
        <strain evidence="1">ASF457</strain>
    </source>
</reference>
<reference evidence="1" key="3">
    <citation type="submission" date="2022-06" db="EMBL/GenBank/DDBJ databases">
        <title>Resources to Facilitate Use of the Altered Schaedler Flora (ASF) Mouse Model to Study Microbiome Function.</title>
        <authorList>
            <person name="Proctor A."/>
            <person name="Parvinroo S."/>
            <person name="Richie T."/>
            <person name="Jia X."/>
            <person name="Lee S.T.M."/>
            <person name="Karp P.D."/>
            <person name="Paley S."/>
            <person name="Kostic A.D."/>
            <person name="Pierre J.F."/>
            <person name="Wannemuehler M.J."/>
            <person name="Phillips G.J."/>
        </authorList>
    </citation>
    <scope>NUCLEOTIDE SEQUENCE</scope>
    <source>
        <strain evidence="1">ASF457</strain>
    </source>
</reference>
<dbReference type="AlphaFoldDB" id="V2RNC6"/>
<name>V2RNC6_9BACT</name>
<evidence type="ECO:0000313" key="1">
    <source>
        <dbReference type="EMBL" id="USF23711.1"/>
    </source>
</evidence>
<dbReference type="KEGG" id="msch:N508_000778"/>
<gene>
    <name evidence="1" type="ORF">N508_000778</name>
</gene>
<organism evidence="1 2">
    <name type="scientific">Mucispirillum schaedleri ASF457</name>
    <dbReference type="NCBI Taxonomy" id="1379858"/>
    <lineage>
        <taxon>Bacteria</taxon>
        <taxon>Pseudomonadati</taxon>
        <taxon>Deferribacterota</taxon>
        <taxon>Deferribacteres</taxon>
        <taxon>Deferribacterales</taxon>
        <taxon>Mucispirillaceae</taxon>
        <taxon>Mucispirillum</taxon>
    </lineage>
</organism>
<proteinExistence type="predicted"/>
<keyword evidence="2" id="KW-1185">Reference proteome</keyword>